<name>A0A0A9B8E8_ARUDO</name>
<reference evidence="1" key="1">
    <citation type="submission" date="2014-09" db="EMBL/GenBank/DDBJ databases">
        <authorList>
            <person name="Magalhaes I.L.F."/>
            <person name="Oliveira U."/>
            <person name="Santos F.R."/>
            <person name="Vidigal T.H.D.A."/>
            <person name="Brescovit A.D."/>
            <person name="Santos A.J."/>
        </authorList>
    </citation>
    <scope>NUCLEOTIDE SEQUENCE</scope>
    <source>
        <tissue evidence="1">Shoot tissue taken approximately 20 cm above the soil surface</tissue>
    </source>
</reference>
<sequence>MEMEVRPSPFCTFLGSCSRTNHTSESGRRSCC</sequence>
<organism evidence="1">
    <name type="scientific">Arundo donax</name>
    <name type="common">Giant reed</name>
    <name type="synonym">Donax arundinaceus</name>
    <dbReference type="NCBI Taxonomy" id="35708"/>
    <lineage>
        <taxon>Eukaryota</taxon>
        <taxon>Viridiplantae</taxon>
        <taxon>Streptophyta</taxon>
        <taxon>Embryophyta</taxon>
        <taxon>Tracheophyta</taxon>
        <taxon>Spermatophyta</taxon>
        <taxon>Magnoliopsida</taxon>
        <taxon>Liliopsida</taxon>
        <taxon>Poales</taxon>
        <taxon>Poaceae</taxon>
        <taxon>PACMAD clade</taxon>
        <taxon>Arundinoideae</taxon>
        <taxon>Arundineae</taxon>
        <taxon>Arundo</taxon>
    </lineage>
</organism>
<reference evidence="1" key="2">
    <citation type="journal article" date="2015" name="Data Brief">
        <title>Shoot transcriptome of the giant reed, Arundo donax.</title>
        <authorList>
            <person name="Barrero R.A."/>
            <person name="Guerrero F.D."/>
            <person name="Moolhuijzen P."/>
            <person name="Goolsby J.A."/>
            <person name="Tidwell J."/>
            <person name="Bellgard S.E."/>
            <person name="Bellgard M.I."/>
        </authorList>
    </citation>
    <scope>NUCLEOTIDE SEQUENCE</scope>
    <source>
        <tissue evidence="1">Shoot tissue taken approximately 20 cm above the soil surface</tissue>
    </source>
</reference>
<proteinExistence type="predicted"/>
<dbReference type="PROSITE" id="PS51257">
    <property type="entry name" value="PROKAR_LIPOPROTEIN"/>
    <property type="match status" value="1"/>
</dbReference>
<dbReference type="AlphaFoldDB" id="A0A0A9B8E8"/>
<protein>
    <submittedName>
        <fullName evidence="1">Uncharacterized protein</fullName>
    </submittedName>
</protein>
<dbReference type="EMBL" id="GBRH01240390">
    <property type="protein sequence ID" value="JAD57505.1"/>
    <property type="molecule type" value="Transcribed_RNA"/>
</dbReference>
<accession>A0A0A9B8E8</accession>
<evidence type="ECO:0000313" key="1">
    <source>
        <dbReference type="EMBL" id="JAD57505.1"/>
    </source>
</evidence>